<feature type="transmembrane region" description="Helical" evidence="14">
    <location>
        <begin position="685"/>
        <end position="708"/>
    </location>
</feature>
<evidence type="ECO:0000256" key="13">
    <source>
        <dbReference type="SAM" id="MobiDB-lite"/>
    </source>
</evidence>
<dbReference type="SUPFAM" id="SSF49313">
    <property type="entry name" value="Cadherin-like"/>
    <property type="match status" value="6"/>
</dbReference>
<dbReference type="FunFam" id="2.60.40.60:FF:000001">
    <property type="entry name" value="Protocadherin alpha 2"/>
    <property type="match status" value="1"/>
</dbReference>
<dbReference type="Pfam" id="PF16492">
    <property type="entry name" value="Cadherin_C_2"/>
    <property type="match status" value="1"/>
</dbReference>
<feature type="compositionally biased region" description="Basic and acidic residues" evidence="13">
    <location>
        <begin position="898"/>
        <end position="914"/>
    </location>
</feature>
<keyword evidence="5 15" id="KW-0732">Signal</keyword>
<keyword evidence="18" id="KW-1185">Reference proteome</keyword>
<feature type="domain" description="Cadherin" evidence="16">
    <location>
        <begin position="574"/>
        <end position="680"/>
    </location>
</feature>
<feature type="compositionally biased region" description="Basic residues" evidence="13">
    <location>
        <begin position="915"/>
        <end position="924"/>
    </location>
</feature>
<feature type="domain" description="Cadherin" evidence="16">
    <location>
        <begin position="353"/>
        <end position="449"/>
    </location>
</feature>
<evidence type="ECO:0000256" key="11">
    <source>
        <dbReference type="ARBA" id="ARBA00023180"/>
    </source>
</evidence>
<dbReference type="GeneTree" id="ENSGT00940000160554"/>
<evidence type="ECO:0000256" key="9">
    <source>
        <dbReference type="ARBA" id="ARBA00022989"/>
    </source>
</evidence>
<dbReference type="Proteomes" id="UP000694580">
    <property type="component" value="Chromosome 18"/>
</dbReference>
<evidence type="ECO:0000256" key="7">
    <source>
        <dbReference type="ARBA" id="ARBA00022837"/>
    </source>
</evidence>
<dbReference type="AlphaFoldDB" id="A0AAY4DHV3"/>
<evidence type="ECO:0000256" key="4">
    <source>
        <dbReference type="ARBA" id="ARBA00022692"/>
    </source>
</evidence>
<evidence type="ECO:0000256" key="3">
    <source>
        <dbReference type="ARBA" id="ARBA00022475"/>
    </source>
</evidence>
<feature type="domain" description="Cadherin" evidence="16">
    <location>
        <begin position="237"/>
        <end position="344"/>
    </location>
</feature>
<evidence type="ECO:0000256" key="10">
    <source>
        <dbReference type="ARBA" id="ARBA00023136"/>
    </source>
</evidence>
<dbReference type="InterPro" id="IPR031904">
    <property type="entry name" value="Cadherin_CBD"/>
</dbReference>
<dbReference type="PROSITE" id="PS50268">
    <property type="entry name" value="CADHERIN_2"/>
    <property type="match status" value="6"/>
</dbReference>
<comment type="subcellular location">
    <subcellularLocation>
        <location evidence="2">Cell membrane</location>
        <topology evidence="2">Single-pass type I membrane protein</topology>
    </subcellularLocation>
</comment>
<proteinExistence type="predicted"/>
<evidence type="ECO:0000256" key="14">
    <source>
        <dbReference type="SAM" id="Phobius"/>
    </source>
</evidence>
<evidence type="ECO:0000256" key="12">
    <source>
        <dbReference type="PROSITE-ProRule" id="PRU00043"/>
    </source>
</evidence>
<dbReference type="Gene3D" id="2.60.40.60">
    <property type="entry name" value="Cadherins"/>
    <property type="match status" value="6"/>
</dbReference>
<gene>
    <name evidence="17" type="primary">LOC114768435</name>
</gene>
<name>A0AAY4DHV3_9TELE</name>
<feature type="compositionally biased region" description="Basic and acidic residues" evidence="13">
    <location>
        <begin position="925"/>
        <end position="935"/>
    </location>
</feature>
<keyword evidence="6" id="KW-0677">Repeat</keyword>
<dbReference type="Ensembl" id="ENSDCDT00010055157.1">
    <property type="protein sequence ID" value="ENSDCDP00010045013.1"/>
    <property type="gene ID" value="ENSDCDG00010027773.1"/>
</dbReference>
<feature type="region of interest" description="Disordered" evidence="13">
    <location>
        <begin position="890"/>
        <end position="935"/>
    </location>
</feature>
<reference evidence="17 18" key="1">
    <citation type="submission" date="2020-06" db="EMBL/GenBank/DDBJ databases">
        <authorList>
            <consortium name="Wellcome Sanger Institute Data Sharing"/>
        </authorList>
    </citation>
    <scope>NUCLEOTIDE SEQUENCE [LARGE SCALE GENOMIC DNA]</scope>
</reference>
<dbReference type="GO" id="GO:0007156">
    <property type="term" value="P:homophilic cell adhesion via plasma membrane adhesion molecules"/>
    <property type="evidence" value="ECO:0007669"/>
    <property type="project" value="InterPro"/>
</dbReference>
<evidence type="ECO:0000256" key="6">
    <source>
        <dbReference type="ARBA" id="ARBA00022737"/>
    </source>
</evidence>
<dbReference type="SMART" id="SM00112">
    <property type="entry name" value="CA"/>
    <property type="match status" value="6"/>
</dbReference>
<accession>A0AAY4DHV3</accession>
<dbReference type="InterPro" id="IPR013164">
    <property type="entry name" value="Cadherin_N"/>
</dbReference>
<dbReference type="PANTHER" id="PTHR24028">
    <property type="entry name" value="CADHERIN-87A"/>
    <property type="match status" value="1"/>
</dbReference>
<feature type="domain" description="Cadherin" evidence="16">
    <location>
        <begin position="21"/>
        <end position="127"/>
    </location>
</feature>
<keyword evidence="11" id="KW-0325">Glycoprotein</keyword>
<keyword evidence="4 14" id="KW-0812">Transmembrane</keyword>
<sequence length="935" mass="101364">MCVSFIGSVYFLWASQLLGAVSGQITYSVSEEVRLGSTVGNIAKDLGLSVKELVSRDFRIVSGSKREYFAVSTETGALQVKERIDREELCAGAPSCSVNLEAVVNNPLQLYRLKINVLDINDNAPLFPVGSTTLNITELTAPGARFPLESARDADIGANSLKTYRLRSNEFFVLDVHAHADKTVSAELVLQKSLDREKTPLIELLVTAVDGGSPARTGTLTMHVHALDVNDNPPVFNRPIYKAFLAEHARAGTVVTHVQATDLDQGLNGQVVYSFASRTPPEVLERFEVMEQTGEVKVKGDVDFEEHPAFEIRVQATDKGQVPMAGHCKLLIVVEDINDNPPEVAVTSLLSPVGENASKGTVIALMTVSDPDSGKNGVVSCRLLGTSPFKLQSSFQNYYSLLLDGPLDREKQSVYNVTLVAEDEGTPAQSVKKVISVTVADVNDNPPKFENPEIHVFLRENSEIGAIVCTLTTSDQDTGENARVSYSFPLSTLGDVPVTSLFKVNPHTGEIRSLRSFNYEETQMLRFKVKATDSGAPPLNSNATVNVYIVDENDNRPVFLPPYSAQGSASTEHLPYSAEAGYFVAKIQAVDADSGYNALLSYHISEPKANDLFRIGTNCGEIRTKRRMSDSDLKVHPLVVAVSDAGEPPMSASVSIDVLVEETGEVQTRSRHAVVTEDGFSDLNLYLLIAIVALSAVFLLSLMGLIAVKCYRAEGSFGKHGAPVITTHPDGTWSYSKSTQQYDVCFSSDTLKSDMVIFPAPFAPADAELISISGEDAFNRTQTLPNKEKPKAPNADWRYSASLRAGMQSSVHMEESSVMQGAQGVLVQNWPTVSSAADGEGGEVSPPVGAGMDSNSWHFRYGPGGPPQHLKPGEVPPEAFIIPGSPAIISIRQGQDGGDDKSDFITFGKKEEAKKKKKKKKEKKDKKEKGRDDDE</sequence>
<evidence type="ECO:0000256" key="1">
    <source>
        <dbReference type="ARBA" id="ARBA00003436"/>
    </source>
</evidence>
<dbReference type="InterPro" id="IPR020894">
    <property type="entry name" value="Cadherin_CS"/>
</dbReference>
<dbReference type="FunFam" id="2.60.40.60:FF:000002">
    <property type="entry name" value="Protocadherin alpha 2"/>
    <property type="match status" value="1"/>
</dbReference>
<reference evidence="17" key="2">
    <citation type="submission" date="2025-08" db="UniProtKB">
        <authorList>
            <consortium name="Ensembl"/>
        </authorList>
    </citation>
    <scope>IDENTIFICATION</scope>
</reference>
<feature type="signal peptide" evidence="15">
    <location>
        <begin position="1"/>
        <end position="23"/>
    </location>
</feature>
<dbReference type="InterPro" id="IPR015919">
    <property type="entry name" value="Cadherin-like_sf"/>
</dbReference>
<dbReference type="FunFam" id="2.60.40.60:FF:000129">
    <property type="entry name" value="protocadherin alpha-C2 isoform X1"/>
    <property type="match status" value="1"/>
</dbReference>
<dbReference type="PANTHER" id="PTHR24028:SF287">
    <property type="entry name" value="CADHERIN-RELATED NEURONAL RECEPTOR VARIABLE 1-RELATED"/>
    <property type="match status" value="1"/>
</dbReference>
<evidence type="ECO:0000313" key="18">
    <source>
        <dbReference type="Proteomes" id="UP000694580"/>
    </source>
</evidence>
<organism evidence="17 18">
    <name type="scientific">Denticeps clupeoides</name>
    <name type="common">denticle herring</name>
    <dbReference type="NCBI Taxonomy" id="299321"/>
    <lineage>
        <taxon>Eukaryota</taxon>
        <taxon>Metazoa</taxon>
        <taxon>Chordata</taxon>
        <taxon>Craniata</taxon>
        <taxon>Vertebrata</taxon>
        <taxon>Euteleostomi</taxon>
        <taxon>Actinopterygii</taxon>
        <taxon>Neopterygii</taxon>
        <taxon>Teleostei</taxon>
        <taxon>Clupei</taxon>
        <taxon>Clupeiformes</taxon>
        <taxon>Denticipitoidei</taxon>
        <taxon>Denticipitidae</taxon>
        <taxon>Denticeps</taxon>
    </lineage>
</organism>
<keyword evidence="7 12" id="KW-0106">Calcium</keyword>
<evidence type="ECO:0000256" key="2">
    <source>
        <dbReference type="ARBA" id="ARBA00004251"/>
    </source>
</evidence>
<keyword evidence="3" id="KW-1003">Cell membrane</keyword>
<dbReference type="InterPro" id="IPR002126">
    <property type="entry name" value="Cadherin-like_dom"/>
</dbReference>
<dbReference type="GO" id="GO:0005886">
    <property type="term" value="C:plasma membrane"/>
    <property type="evidence" value="ECO:0007669"/>
    <property type="project" value="UniProtKB-SubCell"/>
</dbReference>
<keyword evidence="9 14" id="KW-1133">Transmembrane helix</keyword>
<dbReference type="PROSITE" id="PS00232">
    <property type="entry name" value="CADHERIN_1"/>
    <property type="match status" value="1"/>
</dbReference>
<evidence type="ECO:0000256" key="15">
    <source>
        <dbReference type="SAM" id="SignalP"/>
    </source>
</evidence>
<dbReference type="CDD" id="cd11304">
    <property type="entry name" value="Cadherin_repeat"/>
    <property type="match status" value="6"/>
</dbReference>
<evidence type="ECO:0000259" key="16">
    <source>
        <dbReference type="PROSITE" id="PS50268"/>
    </source>
</evidence>
<feature type="domain" description="Cadherin" evidence="16">
    <location>
        <begin position="450"/>
        <end position="559"/>
    </location>
</feature>
<reference evidence="17" key="3">
    <citation type="submission" date="2025-09" db="UniProtKB">
        <authorList>
            <consortium name="Ensembl"/>
        </authorList>
    </citation>
    <scope>IDENTIFICATION</scope>
</reference>
<comment type="function">
    <text evidence="1">Potential calcium-dependent cell-adhesion protein. May be involved in the establishment and maintenance of specific neuronal connections in the brain.</text>
</comment>
<feature type="chain" id="PRO_5044255409" description="Cadherin domain-containing protein" evidence="15">
    <location>
        <begin position="24"/>
        <end position="935"/>
    </location>
</feature>
<protein>
    <recommendedName>
        <fullName evidence="16">Cadherin domain-containing protein</fullName>
    </recommendedName>
</protein>
<keyword evidence="8" id="KW-0130">Cell adhesion</keyword>
<evidence type="ECO:0000313" key="17">
    <source>
        <dbReference type="Ensembl" id="ENSDCDP00010045013.1"/>
    </source>
</evidence>
<keyword evidence="10 14" id="KW-0472">Membrane</keyword>
<dbReference type="PRINTS" id="PR00205">
    <property type="entry name" value="CADHERIN"/>
</dbReference>
<dbReference type="Pfam" id="PF15974">
    <property type="entry name" value="Cadherin_tail"/>
    <property type="match status" value="1"/>
</dbReference>
<dbReference type="GO" id="GO:0009653">
    <property type="term" value="P:anatomical structure morphogenesis"/>
    <property type="evidence" value="ECO:0007669"/>
    <property type="project" value="UniProtKB-ARBA"/>
</dbReference>
<dbReference type="InterPro" id="IPR050174">
    <property type="entry name" value="Protocadherin/Cadherin-CA"/>
</dbReference>
<dbReference type="GO" id="GO:0005509">
    <property type="term" value="F:calcium ion binding"/>
    <property type="evidence" value="ECO:0007669"/>
    <property type="project" value="UniProtKB-UniRule"/>
</dbReference>
<evidence type="ECO:0000256" key="5">
    <source>
        <dbReference type="ARBA" id="ARBA00022729"/>
    </source>
</evidence>
<dbReference type="Pfam" id="PF08266">
    <property type="entry name" value="Cadherin_2"/>
    <property type="match status" value="1"/>
</dbReference>
<evidence type="ECO:0000256" key="8">
    <source>
        <dbReference type="ARBA" id="ARBA00022889"/>
    </source>
</evidence>
<dbReference type="Pfam" id="PF00028">
    <property type="entry name" value="Cadherin"/>
    <property type="match status" value="5"/>
</dbReference>
<dbReference type="InterPro" id="IPR032455">
    <property type="entry name" value="Cadherin_C"/>
</dbReference>
<dbReference type="FunFam" id="2.60.40.60:FF:000004">
    <property type="entry name" value="Protocadherin 1 gamma 2"/>
    <property type="match status" value="1"/>
</dbReference>
<dbReference type="FunFam" id="2.60.40.60:FF:000007">
    <property type="entry name" value="Protocadherin alpha 2"/>
    <property type="match status" value="1"/>
</dbReference>
<dbReference type="FunFam" id="2.60.40.60:FF:000006">
    <property type="entry name" value="Protocadherin alpha 2"/>
    <property type="match status" value="1"/>
</dbReference>
<feature type="domain" description="Cadherin" evidence="16">
    <location>
        <begin position="128"/>
        <end position="236"/>
    </location>
</feature>